<comment type="caution">
    <text evidence="6">The sequence shown here is derived from an EMBL/GenBank/DDBJ whole genome shotgun (WGS) entry which is preliminary data.</text>
</comment>
<dbReference type="GO" id="GO:0003714">
    <property type="term" value="F:transcription corepressor activity"/>
    <property type="evidence" value="ECO:0007669"/>
    <property type="project" value="TreeGrafter"/>
</dbReference>
<dbReference type="InterPro" id="IPR005617">
    <property type="entry name" value="Groucho/TLE_N"/>
</dbReference>
<feature type="region of interest" description="Disordered" evidence="4">
    <location>
        <begin position="188"/>
        <end position="215"/>
    </location>
</feature>
<keyword evidence="3" id="KW-0539">Nucleus</keyword>
<dbReference type="PANTHER" id="PTHR10814">
    <property type="entry name" value="TRANSDUCIN-LIKE ENHANCER PROTEIN"/>
    <property type="match status" value="1"/>
</dbReference>
<name>A0A8J6L8F4_TENMO</name>
<evidence type="ECO:0000313" key="6">
    <source>
        <dbReference type="EMBL" id="KAH0809798.1"/>
    </source>
</evidence>
<feature type="compositionally biased region" description="Basic and acidic residues" evidence="4">
    <location>
        <begin position="637"/>
        <end position="646"/>
    </location>
</feature>
<accession>A0A8J6L8F4</accession>
<dbReference type="GO" id="GO:0090090">
    <property type="term" value="P:negative regulation of canonical Wnt signaling pathway"/>
    <property type="evidence" value="ECO:0007669"/>
    <property type="project" value="TreeGrafter"/>
</dbReference>
<evidence type="ECO:0000259" key="5">
    <source>
        <dbReference type="Pfam" id="PF03920"/>
    </source>
</evidence>
<dbReference type="InterPro" id="IPR009146">
    <property type="entry name" value="Groucho_enhance"/>
</dbReference>
<dbReference type="GO" id="GO:0005667">
    <property type="term" value="C:transcription regulator complex"/>
    <property type="evidence" value="ECO:0007669"/>
    <property type="project" value="TreeGrafter"/>
</dbReference>
<dbReference type="EMBL" id="JABDTM020027907">
    <property type="protein sequence ID" value="KAH0809798.1"/>
    <property type="molecule type" value="Genomic_DNA"/>
</dbReference>
<dbReference type="GO" id="GO:0005634">
    <property type="term" value="C:nucleus"/>
    <property type="evidence" value="ECO:0007669"/>
    <property type="project" value="UniProtKB-SubCell"/>
</dbReference>
<gene>
    <name evidence="6" type="ORF">GEV33_012996</name>
</gene>
<feature type="region of interest" description="Disordered" evidence="4">
    <location>
        <begin position="637"/>
        <end position="671"/>
    </location>
</feature>
<comment type="similarity">
    <text evidence="2">Belongs to the WD repeat Groucho/TLE family.</text>
</comment>
<proteinExistence type="inferred from homology"/>
<dbReference type="PANTHER" id="PTHR10814:SF21">
    <property type="entry name" value="PROTEIN GROUCHO"/>
    <property type="match status" value="1"/>
</dbReference>
<dbReference type="Proteomes" id="UP000719412">
    <property type="component" value="Unassembled WGS sequence"/>
</dbReference>
<evidence type="ECO:0000256" key="2">
    <source>
        <dbReference type="ARBA" id="ARBA00005969"/>
    </source>
</evidence>
<evidence type="ECO:0000256" key="1">
    <source>
        <dbReference type="ARBA" id="ARBA00004123"/>
    </source>
</evidence>
<feature type="region of interest" description="Disordered" evidence="4">
    <location>
        <begin position="80"/>
        <end position="102"/>
    </location>
</feature>
<evidence type="ECO:0000256" key="4">
    <source>
        <dbReference type="SAM" id="MobiDB-lite"/>
    </source>
</evidence>
<keyword evidence="7" id="KW-1185">Reference proteome</keyword>
<protein>
    <recommendedName>
        <fullName evidence="5">Groucho/TLE N-terminal Q-rich domain-containing protein</fullName>
    </recommendedName>
</protein>
<evidence type="ECO:0000256" key="3">
    <source>
        <dbReference type="ARBA" id="ARBA00023242"/>
    </source>
</evidence>
<feature type="domain" description="Groucho/TLE N-terminal Q-rich" evidence="5">
    <location>
        <begin position="547"/>
        <end position="595"/>
    </location>
</feature>
<organism evidence="6 7">
    <name type="scientific">Tenebrio molitor</name>
    <name type="common">Yellow mealworm beetle</name>
    <dbReference type="NCBI Taxonomy" id="7067"/>
    <lineage>
        <taxon>Eukaryota</taxon>
        <taxon>Metazoa</taxon>
        <taxon>Ecdysozoa</taxon>
        <taxon>Arthropoda</taxon>
        <taxon>Hexapoda</taxon>
        <taxon>Insecta</taxon>
        <taxon>Pterygota</taxon>
        <taxon>Neoptera</taxon>
        <taxon>Endopterygota</taxon>
        <taxon>Coleoptera</taxon>
        <taxon>Polyphaga</taxon>
        <taxon>Cucujiformia</taxon>
        <taxon>Tenebrionidae</taxon>
        <taxon>Tenebrio</taxon>
    </lineage>
</organism>
<dbReference type="AlphaFoldDB" id="A0A8J6L8F4"/>
<evidence type="ECO:0000313" key="7">
    <source>
        <dbReference type="Proteomes" id="UP000719412"/>
    </source>
</evidence>
<comment type="subcellular location">
    <subcellularLocation>
        <location evidence="1">Nucleus</location>
    </subcellularLocation>
</comment>
<sequence>MEPLAVSLNNTLNVIPEPRSVIWKYTYKSITCCHTWQGLRISDNRIPRRRSRDVHFSSINRKRDGDDFCERLLKTRKVRRSPPVSNKTRAPLHNRTKSSTQRNWQHKQHIKCMCTEGRRRRAVSVIAFLYAFGFHEVCSHRFLVGFKPELMELKMAPATEIRQVVSLFVSVRSVTYAHLSALEDLGSRSPDDLSAPRSSNNSNRDDNRQTKKFNLKMSTQNQKKWKRWGEQTALARFIGRFKLTTEKVNDIKSTRVEDIRDKVHTEPNAMKRAIIIQRLFKQTLNKQGLIPNRKRLLCAVSLVTVIASANIGPNPDETADYPPTRYSTSDPVLKINISRRRRFFGKNPREICRRTCTVARPNVRSVRDFPRSLGRVSSIESFDLRRAVKSGDVYFSVALLFSGRDMKMSSLRGTDRVGGTRWRVYSGSEIPTFDVRYVYGGSLFLSARRQHEPLGSAPVSSPSERSTLPALSCFPADPLDPIKPDKHIKIFFRTKDIYEDEIAVLIWKSASRTIRCGERQSLEVRSMAVRKMDDVRKSDVSTSATGFTEIAKRLNAIIAQILPFLSQEHQQQVATAVERAKQVTMTELNAIIGVSRGRRPVDTHPNPCLPNNYLFIRMFRTESDNKPVRMRTALIYDRRRPLNDRRPRTRRGQNYQSSRRGPRKKNRSEDVRITFNEHRFSQLVKEDSCTEKHSALRDDGFGGNLSSEYQCILLRPPGRGLGEESAPLLLATPNLGVVHRRFTITTATYLHLYLLCGRRRRARGSDGDVEAIYGCPRDPLRKKATSALINNSSNMKQQSH</sequence>
<reference evidence="6" key="1">
    <citation type="journal article" date="2020" name="J Insects Food Feed">
        <title>The yellow mealworm (Tenebrio molitor) genome: a resource for the emerging insects as food and feed industry.</title>
        <authorList>
            <person name="Eriksson T."/>
            <person name="Andere A."/>
            <person name="Kelstrup H."/>
            <person name="Emery V."/>
            <person name="Picard C."/>
        </authorList>
    </citation>
    <scope>NUCLEOTIDE SEQUENCE</scope>
    <source>
        <strain evidence="6">Stoneville</strain>
        <tissue evidence="6">Whole head</tissue>
    </source>
</reference>
<reference evidence="6" key="2">
    <citation type="submission" date="2021-08" db="EMBL/GenBank/DDBJ databases">
        <authorList>
            <person name="Eriksson T."/>
        </authorList>
    </citation>
    <scope>NUCLEOTIDE SEQUENCE</scope>
    <source>
        <strain evidence="6">Stoneville</strain>
        <tissue evidence="6">Whole head</tissue>
    </source>
</reference>
<dbReference type="Pfam" id="PF03920">
    <property type="entry name" value="TLE_N"/>
    <property type="match status" value="1"/>
</dbReference>